<sequence>MRQTAGKMVPFNAVVDEVVERLARLEEQMRHVVLAVEKLGNRDTELEDGLRQMSERFSAALTSQAETFQDSLKEVTESFVSREDWAFWKSLLMAALLALLAYGWNALTGTLHR</sequence>
<proteinExistence type="predicted"/>
<dbReference type="EMBL" id="BANB01000086">
    <property type="protein sequence ID" value="GAN76343.1"/>
    <property type="molecule type" value="Genomic_DNA"/>
</dbReference>
<comment type="caution">
    <text evidence="2">The sequence shown here is derived from an EMBL/GenBank/DDBJ whole genome shotgun (WGS) entry which is preliminary data.</text>
</comment>
<evidence type="ECO:0000313" key="2">
    <source>
        <dbReference type="EMBL" id="GAN76343.1"/>
    </source>
</evidence>
<organism evidence="2 3">
    <name type="scientific">Acidisphaera rubrifaciens HS-AP3</name>
    <dbReference type="NCBI Taxonomy" id="1231350"/>
    <lineage>
        <taxon>Bacteria</taxon>
        <taxon>Pseudomonadati</taxon>
        <taxon>Pseudomonadota</taxon>
        <taxon>Alphaproteobacteria</taxon>
        <taxon>Acetobacterales</taxon>
        <taxon>Acetobacteraceae</taxon>
        <taxon>Acidisphaera</taxon>
    </lineage>
</organism>
<keyword evidence="1" id="KW-1133">Transmembrane helix</keyword>
<dbReference type="AlphaFoldDB" id="A0A0D6P574"/>
<keyword evidence="1" id="KW-0812">Transmembrane</keyword>
<evidence type="ECO:0000313" key="3">
    <source>
        <dbReference type="Proteomes" id="UP000032680"/>
    </source>
</evidence>
<evidence type="ECO:0000256" key="1">
    <source>
        <dbReference type="SAM" id="Phobius"/>
    </source>
</evidence>
<reference evidence="2 3" key="1">
    <citation type="submission" date="2012-11" db="EMBL/GenBank/DDBJ databases">
        <title>Whole genome sequence of Acidisphaera rubrifaciens HS-AP3.</title>
        <authorList>
            <person name="Azuma Y."/>
            <person name="Higashiura N."/>
            <person name="Hirakawa H."/>
            <person name="Matsushita K."/>
        </authorList>
    </citation>
    <scope>NUCLEOTIDE SEQUENCE [LARGE SCALE GENOMIC DNA]</scope>
    <source>
        <strain evidence="2 3">HS-AP3</strain>
    </source>
</reference>
<name>A0A0D6P574_9PROT</name>
<protein>
    <submittedName>
        <fullName evidence="2">Uncharacterized protein</fullName>
    </submittedName>
</protein>
<keyword evidence="1" id="KW-0472">Membrane</keyword>
<gene>
    <name evidence="2" type="ORF">Asru_0086_19</name>
</gene>
<keyword evidence="3" id="KW-1185">Reference proteome</keyword>
<dbReference type="RefSeq" id="WP_148360296.1">
    <property type="nucleotide sequence ID" value="NZ_BANB01000086.1"/>
</dbReference>
<feature type="transmembrane region" description="Helical" evidence="1">
    <location>
        <begin position="86"/>
        <end position="104"/>
    </location>
</feature>
<dbReference type="Proteomes" id="UP000032680">
    <property type="component" value="Unassembled WGS sequence"/>
</dbReference>
<accession>A0A0D6P574</accession>